<keyword evidence="6" id="KW-0418">Kinase</keyword>
<comment type="similarity">
    <text evidence="1">Belongs to the thymidylate kinase family.</text>
</comment>
<proteinExistence type="inferred from homology"/>
<dbReference type="GO" id="GO:0005737">
    <property type="term" value="C:cytoplasm"/>
    <property type="evidence" value="ECO:0007669"/>
    <property type="project" value="TreeGrafter"/>
</dbReference>
<evidence type="ECO:0000256" key="3">
    <source>
        <dbReference type="ARBA" id="ARBA00022741"/>
    </source>
</evidence>
<dbReference type="GO" id="GO:0005524">
    <property type="term" value="F:ATP binding"/>
    <property type="evidence" value="ECO:0007669"/>
    <property type="project" value="UniProtKB-KW"/>
</dbReference>
<gene>
    <name evidence="6" type="ORF">EHE19_017955</name>
</gene>
<keyword evidence="6" id="KW-0808">Transferase</keyword>
<keyword evidence="4" id="KW-0067">ATP-binding</keyword>
<keyword evidence="3" id="KW-0547">Nucleotide-binding</keyword>
<dbReference type="GO" id="GO:0006235">
    <property type="term" value="P:dTTP biosynthetic process"/>
    <property type="evidence" value="ECO:0007669"/>
    <property type="project" value="TreeGrafter"/>
</dbReference>
<evidence type="ECO:0000256" key="1">
    <source>
        <dbReference type="ARBA" id="ARBA00009776"/>
    </source>
</evidence>
<evidence type="ECO:0000259" key="5">
    <source>
        <dbReference type="Pfam" id="PF02223"/>
    </source>
</evidence>
<dbReference type="InterPro" id="IPR039430">
    <property type="entry name" value="Thymidylate_kin-like_dom"/>
</dbReference>
<dbReference type="PANTHER" id="PTHR10344">
    <property type="entry name" value="THYMIDYLATE KINASE"/>
    <property type="match status" value="1"/>
</dbReference>
<evidence type="ECO:0000313" key="7">
    <source>
        <dbReference type="Proteomes" id="UP000306409"/>
    </source>
</evidence>
<dbReference type="PANTHER" id="PTHR10344:SF4">
    <property type="entry name" value="UMP-CMP KINASE 2, MITOCHONDRIAL"/>
    <property type="match status" value="1"/>
</dbReference>
<dbReference type="AlphaFoldDB" id="A0A4U7JG77"/>
<dbReference type="GO" id="GO:0004798">
    <property type="term" value="F:dTMP kinase activity"/>
    <property type="evidence" value="ECO:0007669"/>
    <property type="project" value="TreeGrafter"/>
</dbReference>
<evidence type="ECO:0000256" key="2">
    <source>
        <dbReference type="ARBA" id="ARBA00017144"/>
    </source>
</evidence>
<sequence>MNRQKGILIVFEGISGCGKSKGVEDLYRELLSRGVKTKVIEWNSIYIIRKIVKKLHSMNLLTSWIYSILQWISFLLHYFVEIKPCLGKGYILIADRYIYTGLTRDIANGVKGKTGKRVTKFVRKPDLILFYDIDVKVCYERIERRGKILFRPNRRVQCNKVLKTENLNYLEEMHKEYLNLFKDPELVKETNVIYIPLESYEVTKMIIKNSVEGYISEKTGEGVKVKLD</sequence>
<dbReference type="EMBL" id="CP061336">
    <property type="protein sequence ID" value="QNU68938.1"/>
    <property type="molecule type" value="Genomic_DNA"/>
</dbReference>
<dbReference type="Pfam" id="PF02223">
    <property type="entry name" value="Thymidylate_kin"/>
    <property type="match status" value="1"/>
</dbReference>
<dbReference type="KEGG" id="rher:EHE19_017955"/>
<accession>A0A4U7JG77</accession>
<dbReference type="Gene3D" id="3.40.50.300">
    <property type="entry name" value="P-loop containing nucleotide triphosphate hydrolases"/>
    <property type="match status" value="1"/>
</dbReference>
<reference evidence="6 7" key="1">
    <citation type="submission" date="2020-09" db="EMBL/GenBank/DDBJ databases">
        <title>Characterization and genome sequencing of Ruminiclostridium sp. nov. MA18.</title>
        <authorList>
            <person name="Rettenmaier R."/>
            <person name="Kowollik M.-L."/>
            <person name="Liebl W."/>
            <person name="Zverlov V."/>
        </authorList>
    </citation>
    <scope>NUCLEOTIDE SEQUENCE [LARGE SCALE GENOMIC DNA]</scope>
    <source>
        <strain evidence="6 7">MA18</strain>
    </source>
</reference>
<feature type="domain" description="Thymidylate kinase-like" evidence="5">
    <location>
        <begin position="11"/>
        <end position="185"/>
    </location>
</feature>
<dbReference type="Proteomes" id="UP000306409">
    <property type="component" value="Chromosome"/>
</dbReference>
<dbReference type="SUPFAM" id="SSF52540">
    <property type="entry name" value="P-loop containing nucleoside triphosphate hydrolases"/>
    <property type="match status" value="1"/>
</dbReference>
<dbReference type="OrthoDB" id="9774907at2"/>
<dbReference type="InterPro" id="IPR027417">
    <property type="entry name" value="P-loop_NTPase"/>
</dbReference>
<name>A0A4U7JG77_9FIRM</name>
<organism evidence="6 7">
    <name type="scientific">Ruminiclostridium herbifermentans</name>
    <dbReference type="NCBI Taxonomy" id="2488810"/>
    <lineage>
        <taxon>Bacteria</taxon>
        <taxon>Bacillati</taxon>
        <taxon>Bacillota</taxon>
        <taxon>Clostridia</taxon>
        <taxon>Eubacteriales</taxon>
        <taxon>Oscillospiraceae</taxon>
        <taxon>Ruminiclostridium</taxon>
    </lineage>
</organism>
<protein>
    <recommendedName>
        <fullName evidence="2">Thymidylate kinase</fullName>
    </recommendedName>
</protein>
<keyword evidence="7" id="KW-1185">Reference proteome</keyword>
<evidence type="ECO:0000313" key="6">
    <source>
        <dbReference type="EMBL" id="QNU68938.1"/>
    </source>
</evidence>
<dbReference type="GO" id="GO:0006227">
    <property type="term" value="P:dUDP biosynthetic process"/>
    <property type="evidence" value="ECO:0007669"/>
    <property type="project" value="TreeGrafter"/>
</dbReference>
<dbReference type="GO" id="GO:0006233">
    <property type="term" value="P:dTDP biosynthetic process"/>
    <property type="evidence" value="ECO:0007669"/>
    <property type="project" value="TreeGrafter"/>
</dbReference>
<evidence type="ECO:0000256" key="4">
    <source>
        <dbReference type="ARBA" id="ARBA00022840"/>
    </source>
</evidence>